<evidence type="ECO:0008006" key="2">
    <source>
        <dbReference type="Google" id="ProtNLM"/>
    </source>
</evidence>
<dbReference type="Gene3D" id="3.30.420.280">
    <property type="match status" value="1"/>
</dbReference>
<accession>A0A0F9W9S9</accession>
<name>A0A0F9W9S9_9ZZZZ</name>
<sequence length="442" mass="50380">MTTSTEYDVHLRNSNRHPAQATFVNSEYKRIIVRAGRRGGKTVGAATMAVDRFLKGHRVLYATPTSEQMGKFWFEVNRALMEPIRGGVFKKNESEHYIEEPGTERRIKAKTAFNPDMLRGDYADLLILDEWQLMNEDTWEDVGAPMLADHNGDAVFIYTPPSLRSAGISKAKDPRHAAKMFKVAQLDTTGKWLAIHFTSHENPFISTEALDGLIQDMSAESYRKEILAEDDELELSWLVYRAFKEDLCKIERFSIPETWPRYAGHDFGGANPAALFFAQVKLPLPPEAPSYLRPNDLVAYSEYLPGAGRSIPQHVDEFQRLTREVDVLKRVGGSHQEDEIRQGYAAHGWPISEPLIRLVNAQIDRVIGMMELNKIWIFTDLVRYIEELMNCLWEPDEYGRPTNEIKDKAKWHLCSAARYLLSDFTPETVGGSKPKSKRGGSW</sequence>
<evidence type="ECO:0000313" key="1">
    <source>
        <dbReference type="EMBL" id="KKN74848.1"/>
    </source>
</evidence>
<protein>
    <recommendedName>
        <fullName evidence="2">Terminase large subunit gp17-like C-terminal domain-containing protein</fullName>
    </recommendedName>
</protein>
<dbReference type="AlphaFoldDB" id="A0A0F9W9S9"/>
<proteinExistence type="predicted"/>
<organism evidence="1">
    <name type="scientific">marine sediment metagenome</name>
    <dbReference type="NCBI Taxonomy" id="412755"/>
    <lineage>
        <taxon>unclassified sequences</taxon>
        <taxon>metagenomes</taxon>
        <taxon>ecological metagenomes</taxon>
    </lineage>
</organism>
<gene>
    <name evidence="1" type="ORF">LCGC14_0385970</name>
</gene>
<reference evidence="1" key="1">
    <citation type="journal article" date="2015" name="Nature">
        <title>Complex archaea that bridge the gap between prokaryotes and eukaryotes.</title>
        <authorList>
            <person name="Spang A."/>
            <person name="Saw J.H."/>
            <person name="Jorgensen S.L."/>
            <person name="Zaremba-Niedzwiedzka K."/>
            <person name="Martijn J."/>
            <person name="Lind A.E."/>
            <person name="van Eijk R."/>
            <person name="Schleper C."/>
            <person name="Guy L."/>
            <person name="Ettema T.J."/>
        </authorList>
    </citation>
    <scope>NUCLEOTIDE SEQUENCE</scope>
</reference>
<dbReference type="EMBL" id="LAZR01000319">
    <property type="protein sequence ID" value="KKN74848.1"/>
    <property type="molecule type" value="Genomic_DNA"/>
</dbReference>
<comment type="caution">
    <text evidence="1">The sequence shown here is derived from an EMBL/GenBank/DDBJ whole genome shotgun (WGS) entry which is preliminary data.</text>
</comment>
<dbReference type="Gene3D" id="3.40.50.300">
    <property type="entry name" value="P-loop containing nucleotide triphosphate hydrolases"/>
    <property type="match status" value="1"/>
</dbReference>
<dbReference type="InterPro" id="IPR027417">
    <property type="entry name" value="P-loop_NTPase"/>
</dbReference>